<organism evidence="2 3">
    <name type="scientific">Saccharomyces arboricola (strain H-6 / AS 2.3317 / CBS 10644)</name>
    <name type="common">Yeast</name>
    <dbReference type="NCBI Taxonomy" id="1160507"/>
    <lineage>
        <taxon>Eukaryota</taxon>
        <taxon>Fungi</taxon>
        <taxon>Dikarya</taxon>
        <taxon>Ascomycota</taxon>
        <taxon>Saccharomycotina</taxon>
        <taxon>Saccharomycetes</taxon>
        <taxon>Saccharomycetales</taxon>
        <taxon>Saccharomycetaceae</taxon>
        <taxon>Saccharomyces</taxon>
    </lineage>
</organism>
<comment type="subunit">
    <text evidence="1">Component of the mitochondrial contact site and cristae organizing system (MICOS) complex.</text>
</comment>
<accession>J8Q1R8</accession>
<sequence length="233" mass="27097">MTKDFYRELDPVEEKIVPPENAIVISSDAKEVTVNEQEAKKGVLSQRFMRLIGKNELVDGISVRDPDYLKRYFKEKRLKLSTKWDKVTTRMDDVVGKYYARERSFTSTIACLHTDSKERLIPGVSSVLVAFMTGSVLTRRRTWLLRTSMPLILGSCCFAYVMPSTFKNTMGLVHDLEQHVLPNFVERQDRVWVEIKRLSRASVQYYYDTKKWLNRDVEKTGDAIKDWTGINVK</sequence>
<evidence type="ECO:0000256" key="1">
    <source>
        <dbReference type="RuleBase" id="RU363021"/>
    </source>
</evidence>
<keyword evidence="3" id="KW-1185">Reference proteome</keyword>
<keyword evidence="1" id="KW-0999">Mitochondrion inner membrane</keyword>
<dbReference type="EMBL" id="ALIE01000089">
    <property type="protein sequence ID" value="EJS43588.1"/>
    <property type="molecule type" value="Genomic_DNA"/>
</dbReference>
<name>J8Q1R8_SACAR</name>
<dbReference type="PANTHER" id="PTHR28268">
    <property type="entry name" value="MICOS SUBUNIT MIC26"/>
    <property type="match status" value="1"/>
</dbReference>
<dbReference type="GO" id="GO:0044284">
    <property type="term" value="C:mitochondrial crista junction"/>
    <property type="evidence" value="ECO:0007669"/>
    <property type="project" value="TreeGrafter"/>
</dbReference>
<dbReference type="AlphaFoldDB" id="J8Q1R8"/>
<dbReference type="InterPro" id="IPR019166">
    <property type="entry name" value="MIC26/MIC27"/>
</dbReference>
<keyword evidence="1" id="KW-0496">Mitochondrion</keyword>
<protein>
    <recommendedName>
        <fullName evidence="1">MICOS complex subunit</fullName>
    </recommendedName>
</protein>
<dbReference type="PANTHER" id="PTHR28268:SF1">
    <property type="entry name" value="MICOS SUBUNIT MIC26"/>
    <property type="match status" value="1"/>
</dbReference>
<comment type="caution">
    <text evidence="2">The sequence shown here is derived from an EMBL/GenBank/DDBJ whole genome shotgun (WGS) entry which is preliminary data.</text>
</comment>
<comment type="function">
    <text evidence="1">Component of the MICOS complex, a large protein complex of the mitochondrial inner membrane that plays crucial roles in the maintenance of crista junctions, inner membrane architecture, and formation of contact sites to the outer membrane.</text>
</comment>
<dbReference type="Pfam" id="PF09769">
    <property type="entry name" value="ApoO"/>
    <property type="match status" value="1"/>
</dbReference>
<dbReference type="GO" id="GO:0061617">
    <property type="term" value="C:MICOS complex"/>
    <property type="evidence" value="ECO:0007669"/>
    <property type="project" value="UniProtKB-UniRule"/>
</dbReference>
<keyword evidence="1" id="KW-0472">Membrane</keyword>
<dbReference type="GO" id="GO:0042407">
    <property type="term" value="P:cristae formation"/>
    <property type="evidence" value="ECO:0007669"/>
    <property type="project" value="InterPro"/>
</dbReference>
<proteinExistence type="predicted"/>
<dbReference type="HOGENOM" id="CLU_086433_1_0_1"/>
<reference evidence="2 3" key="1">
    <citation type="journal article" date="2013" name="BMC Genomics">
        <title>High quality de novo sequencing and assembly of the Saccharomyces arboricolus genome.</title>
        <authorList>
            <person name="Liti G."/>
            <person name="Nguyen Ba A.N."/>
            <person name="Blythe M."/>
            <person name="Mueller C.A."/>
            <person name="Bergstroem A."/>
            <person name="Cubillos F.A."/>
            <person name="Dafhnis-Calas F."/>
            <person name="Khoshraftar S."/>
            <person name="Malla S."/>
            <person name="Mehta N."/>
            <person name="Siow C.C."/>
            <person name="Warringer J."/>
            <person name="Moses A.M."/>
            <person name="Louis E.J."/>
            <person name="Nieduszynski C.A."/>
        </authorList>
    </citation>
    <scope>NUCLEOTIDE SEQUENCE [LARGE SCALE GENOMIC DNA]</scope>
    <source>
        <strain evidence="3">H-6 / AS 2.3317 / CBS 10644</strain>
    </source>
</reference>
<dbReference type="InterPro" id="IPR033181">
    <property type="entry name" value="Mic26_fungi"/>
</dbReference>
<evidence type="ECO:0000313" key="3">
    <source>
        <dbReference type="Proteomes" id="UP000006968"/>
    </source>
</evidence>
<dbReference type="Proteomes" id="UP000006968">
    <property type="component" value="Chromosome VII"/>
</dbReference>
<comment type="subcellular location">
    <subcellularLocation>
        <location evidence="1">Mitochondrion inner membrane</location>
    </subcellularLocation>
</comment>
<evidence type="ECO:0000313" key="2">
    <source>
        <dbReference type="EMBL" id="EJS43588.1"/>
    </source>
</evidence>
<gene>
    <name evidence="2" type="ORF">SU7_1345</name>
</gene>
<dbReference type="OrthoDB" id="2399148at2759"/>